<protein>
    <submittedName>
        <fullName evidence="1">Uncharacterized protein</fullName>
    </submittedName>
</protein>
<dbReference type="InParanoid" id="A0A1X7TK86"/>
<dbReference type="EnsemblMetazoa" id="Aqu2.1.14995_001">
    <property type="protein sequence ID" value="Aqu2.1.14995_001"/>
    <property type="gene ID" value="Aqu2.1.14995"/>
</dbReference>
<organism evidence="1">
    <name type="scientific">Amphimedon queenslandica</name>
    <name type="common">Sponge</name>
    <dbReference type="NCBI Taxonomy" id="400682"/>
    <lineage>
        <taxon>Eukaryota</taxon>
        <taxon>Metazoa</taxon>
        <taxon>Porifera</taxon>
        <taxon>Demospongiae</taxon>
        <taxon>Heteroscleromorpha</taxon>
        <taxon>Haplosclerida</taxon>
        <taxon>Niphatidae</taxon>
        <taxon>Amphimedon</taxon>
    </lineage>
</organism>
<sequence>MDAVVAMLVAKQINSTHLALFEQRKSKAAVARKIKESATNYFMKFHILLSKDVKKLKAIEKKLLDKTQLLLSVAYAVATQF</sequence>
<proteinExistence type="predicted"/>
<dbReference type="AlphaFoldDB" id="A0A1X7TK86"/>
<accession>A0A1X7TK86</accession>
<evidence type="ECO:0000313" key="1">
    <source>
        <dbReference type="EnsemblMetazoa" id="Aqu2.1.14995_001"/>
    </source>
</evidence>
<name>A0A1X7TK86_AMPQE</name>
<reference evidence="1" key="1">
    <citation type="submission" date="2017-05" db="UniProtKB">
        <authorList>
            <consortium name="EnsemblMetazoa"/>
        </authorList>
    </citation>
    <scope>IDENTIFICATION</scope>
</reference>